<feature type="transmembrane region" description="Helical" evidence="5">
    <location>
        <begin position="20"/>
        <end position="38"/>
    </location>
</feature>
<proteinExistence type="predicted"/>
<evidence type="ECO:0000313" key="7">
    <source>
        <dbReference type="Proteomes" id="UP001341281"/>
    </source>
</evidence>
<evidence type="ECO:0000313" key="6">
    <source>
        <dbReference type="EMBL" id="WVZ51811.1"/>
    </source>
</evidence>
<dbReference type="Pfam" id="PF21729">
    <property type="entry name" value="IRX15_IRX15L_GXM"/>
    <property type="match status" value="1"/>
</dbReference>
<keyword evidence="3 5" id="KW-1133">Transmembrane helix</keyword>
<dbReference type="NCBIfam" id="TIGR01627">
    <property type="entry name" value="A_thal_3515"/>
    <property type="match status" value="1"/>
</dbReference>
<evidence type="ECO:0000256" key="5">
    <source>
        <dbReference type="SAM" id="Phobius"/>
    </source>
</evidence>
<sequence>MHLSGGGGGGGSRMMPPKQLLTIILLVFCTLSFIKLLLVTSSSSSSARSAFRSSPAWDAGGGGNGTGRGALAAKELSLLRSLVAARAPCRLLVFGLSPQLLALAKLNPGATAFVTDSAEDADAARRALLSGRGRRGGPDSVAVHRVRYRDAAAEAWPLLRRARGSPACRRPTGAVRKSGCPLALTSLPREVLDARWDVLVVDGPSGAALDEPGRMGAIYTAAALARAAAGGAGEPVDVAVHDVDRTIERWYAWEYLCDDNLVAAKGRLWHFRVAAGAGPTDAFCNTGPVEIL</sequence>
<evidence type="ECO:0000256" key="2">
    <source>
        <dbReference type="ARBA" id="ARBA00022692"/>
    </source>
</evidence>
<evidence type="ECO:0000256" key="4">
    <source>
        <dbReference type="ARBA" id="ARBA00023136"/>
    </source>
</evidence>
<evidence type="ECO:0000256" key="3">
    <source>
        <dbReference type="ARBA" id="ARBA00022989"/>
    </source>
</evidence>
<keyword evidence="2 5" id="KW-0812">Transmembrane</keyword>
<dbReference type="InterPro" id="IPR006514">
    <property type="entry name" value="IRX15/GXM/AGM"/>
</dbReference>
<dbReference type="EMBL" id="CP144745">
    <property type="protein sequence ID" value="WVZ51811.1"/>
    <property type="molecule type" value="Genomic_DNA"/>
</dbReference>
<name>A0AAQ3SGH4_PASNO</name>
<dbReference type="PANTHER" id="PTHR31444">
    <property type="entry name" value="OS11G0490100 PROTEIN"/>
    <property type="match status" value="1"/>
</dbReference>
<reference evidence="6 7" key="1">
    <citation type="submission" date="2024-02" db="EMBL/GenBank/DDBJ databases">
        <title>High-quality chromosome-scale genome assembly of Pensacola bahiagrass (Paspalum notatum Flugge var. saurae).</title>
        <authorList>
            <person name="Vega J.M."/>
            <person name="Podio M."/>
            <person name="Orjuela J."/>
            <person name="Siena L.A."/>
            <person name="Pessino S.C."/>
            <person name="Combes M.C."/>
            <person name="Mariac C."/>
            <person name="Albertini E."/>
            <person name="Pupilli F."/>
            <person name="Ortiz J.P.A."/>
            <person name="Leblanc O."/>
        </authorList>
    </citation>
    <scope>NUCLEOTIDE SEQUENCE [LARGE SCALE GENOMIC DNA]</scope>
    <source>
        <strain evidence="6">R1</strain>
        <tissue evidence="6">Leaf</tissue>
    </source>
</reference>
<accession>A0AAQ3SGH4</accession>
<gene>
    <name evidence="6" type="ORF">U9M48_002921</name>
</gene>
<dbReference type="Proteomes" id="UP001341281">
    <property type="component" value="Chromosome 01"/>
</dbReference>
<keyword evidence="7" id="KW-1185">Reference proteome</keyword>
<organism evidence="6 7">
    <name type="scientific">Paspalum notatum var. saurae</name>
    <dbReference type="NCBI Taxonomy" id="547442"/>
    <lineage>
        <taxon>Eukaryota</taxon>
        <taxon>Viridiplantae</taxon>
        <taxon>Streptophyta</taxon>
        <taxon>Embryophyta</taxon>
        <taxon>Tracheophyta</taxon>
        <taxon>Spermatophyta</taxon>
        <taxon>Magnoliopsida</taxon>
        <taxon>Liliopsida</taxon>
        <taxon>Poales</taxon>
        <taxon>Poaceae</taxon>
        <taxon>PACMAD clade</taxon>
        <taxon>Panicoideae</taxon>
        <taxon>Andropogonodae</taxon>
        <taxon>Paspaleae</taxon>
        <taxon>Paspalinae</taxon>
        <taxon>Paspalum</taxon>
    </lineage>
</organism>
<evidence type="ECO:0008006" key="8">
    <source>
        <dbReference type="Google" id="ProtNLM"/>
    </source>
</evidence>
<dbReference type="GO" id="GO:0045492">
    <property type="term" value="P:xylan biosynthetic process"/>
    <property type="evidence" value="ECO:0007669"/>
    <property type="project" value="InterPro"/>
</dbReference>
<comment type="subcellular location">
    <subcellularLocation>
        <location evidence="1">Golgi apparatus membrane</location>
        <topology evidence="1">Single-pass membrane protein</topology>
    </subcellularLocation>
</comment>
<protein>
    <recommendedName>
        <fullName evidence="8">Polysaccharide biosynthesis domain-containing protein</fullName>
    </recommendedName>
</protein>
<keyword evidence="4 5" id="KW-0472">Membrane</keyword>
<evidence type="ECO:0000256" key="1">
    <source>
        <dbReference type="ARBA" id="ARBA00004194"/>
    </source>
</evidence>
<dbReference type="AlphaFoldDB" id="A0AAQ3SGH4"/>
<dbReference type="GO" id="GO:0000139">
    <property type="term" value="C:Golgi membrane"/>
    <property type="evidence" value="ECO:0007669"/>
    <property type="project" value="UniProtKB-SubCell"/>
</dbReference>